<dbReference type="Pfam" id="PF22124">
    <property type="entry name" value="Glyco_hydro_95_cat"/>
    <property type="match status" value="1"/>
</dbReference>
<gene>
    <name evidence="2" type="ORF">PCOR1329_LOCUS61843</name>
</gene>
<evidence type="ECO:0000313" key="3">
    <source>
        <dbReference type="Proteomes" id="UP001189429"/>
    </source>
</evidence>
<feature type="domain" description="Glycosyl hydrolase family 95 catalytic" evidence="1">
    <location>
        <begin position="67"/>
        <end position="265"/>
    </location>
</feature>
<feature type="non-terminal residue" evidence="2">
    <location>
        <position position="271"/>
    </location>
</feature>
<evidence type="ECO:0000259" key="1">
    <source>
        <dbReference type="Pfam" id="PF22124"/>
    </source>
</evidence>
<dbReference type="SUPFAM" id="SSF48208">
    <property type="entry name" value="Six-hairpin glycosidases"/>
    <property type="match status" value="1"/>
</dbReference>
<evidence type="ECO:0000313" key="2">
    <source>
        <dbReference type="EMBL" id="CAK0877938.1"/>
    </source>
</evidence>
<dbReference type="PANTHER" id="PTHR31084">
    <property type="entry name" value="ALPHA-L-FUCOSIDASE 2"/>
    <property type="match status" value="1"/>
</dbReference>
<dbReference type="InterPro" id="IPR054363">
    <property type="entry name" value="GH95_cat"/>
</dbReference>
<dbReference type="Proteomes" id="UP001189429">
    <property type="component" value="Unassembled WGS sequence"/>
</dbReference>
<dbReference type="InterPro" id="IPR008928">
    <property type="entry name" value="6-hairpin_glycosidase_sf"/>
</dbReference>
<organism evidence="2 3">
    <name type="scientific">Prorocentrum cordatum</name>
    <dbReference type="NCBI Taxonomy" id="2364126"/>
    <lineage>
        <taxon>Eukaryota</taxon>
        <taxon>Sar</taxon>
        <taxon>Alveolata</taxon>
        <taxon>Dinophyceae</taxon>
        <taxon>Prorocentrales</taxon>
        <taxon>Prorocentraceae</taxon>
        <taxon>Prorocentrum</taxon>
    </lineage>
</organism>
<dbReference type="PANTHER" id="PTHR31084:SF0">
    <property type="entry name" value="ALPHA-L-FUCOSIDASE 2"/>
    <property type="match status" value="1"/>
</dbReference>
<sequence>VLLVSASDVLVDAESVDQATAPVIKAQKTNVDVLMRDHQNWWHDFYPRGAFLSLGDRTLDQFYWVNMYKAASASRPGRPLYDLQGPWPVEGTPWPDIHWDLNIQLTYMPFAAAGRLNLAESLWEFLERNKENLINNVAPEWRNDSAAAPSLASGPDARASCNAKQWGGSIQRQAETCVVAPPSITGNLLWTLQVLYGAYETTRDPKYARRLYPLLRRAVNFHMHLQEVKDEDGLVHLPASMSPEYGAPGRVAVQEDPNYDLALYRRLGPAR</sequence>
<comment type="caution">
    <text evidence="2">The sequence shown here is derived from an EMBL/GenBank/DDBJ whole genome shotgun (WGS) entry which is preliminary data.</text>
</comment>
<dbReference type="InterPro" id="IPR012341">
    <property type="entry name" value="6hp_glycosidase-like_sf"/>
</dbReference>
<protein>
    <recommendedName>
        <fullName evidence="1">Glycosyl hydrolase family 95 catalytic domain-containing protein</fullName>
    </recommendedName>
</protein>
<keyword evidence="3" id="KW-1185">Reference proteome</keyword>
<dbReference type="EMBL" id="CAUYUJ010017791">
    <property type="protein sequence ID" value="CAK0877938.1"/>
    <property type="molecule type" value="Genomic_DNA"/>
</dbReference>
<reference evidence="2" key="1">
    <citation type="submission" date="2023-10" db="EMBL/GenBank/DDBJ databases">
        <authorList>
            <person name="Chen Y."/>
            <person name="Shah S."/>
            <person name="Dougan E. K."/>
            <person name="Thang M."/>
            <person name="Chan C."/>
        </authorList>
    </citation>
    <scope>NUCLEOTIDE SEQUENCE [LARGE SCALE GENOMIC DNA]</scope>
</reference>
<accession>A0ABN9VZF2</accession>
<name>A0ABN9VZF2_9DINO</name>
<feature type="non-terminal residue" evidence="2">
    <location>
        <position position="1"/>
    </location>
</feature>
<proteinExistence type="predicted"/>
<dbReference type="Gene3D" id="1.50.10.10">
    <property type="match status" value="1"/>
</dbReference>